<gene>
    <name evidence="6" type="ORF">HNP77_001037</name>
</gene>
<keyword evidence="6" id="KW-0238">DNA-binding</keyword>
<dbReference type="PROSITE" id="PS00688">
    <property type="entry name" value="SIGMA54_INTERACT_3"/>
    <property type="match status" value="1"/>
</dbReference>
<dbReference type="Gene3D" id="3.40.50.300">
    <property type="entry name" value="P-loop containing nucleotide triphosphate hydrolases"/>
    <property type="match status" value="1"/>
</dbReference>
<keyword evidence="3" id="KW-0805">Transcription regulation</keyword>
<dbReference type="InterPro" id="IPR003593">
    <property type="entry name" value="AAA+_ATPase"/>
</dbReference>
<sequence>MPFSDCLFVTNSPDTAVTVNCSQNFSFKNCRDYSFSELLRECRKAAFHSEPASLVFSEKFSCRLYELQASFPQLYFKKMNSKIHSDSNQLNNTINKKNRDYLLKINQAIKTKIPVLMIGESGCGKNYNARLIHKKTGNPQNNFFELNINEINPNLMETTLFGSVKGAFTGAQFDSMGFFECAKNGTLFLDEISYLSRDMQVKLLGVLDKNTFRKVGGIKEIASTARMIFATDSNLRNLVKEKKFIQPLFYRISVLIIRIPPLRERLEELTMLAINFAREQQKTIAPDALKKLHSHHWPGNIRELKNCIQRSCVQTYENTIHREDIAFDHEFFDFSEA</sequence>
<keyword evidence="1" id="KW-0547">Nucleotide-binding</keyword>
<dbReference type="InterPro" id="IPR058031">
    <property type="entry name" value="AAA_lid_NorR"/>
</dbReference>
<evidence type="ECO:0000313" key="6">
    <source>
        <dbReference type="EMBL" id="MBB5218668.1"/>
    </source>
</evidence>
<keyword evidence="4" id="KW-0804">Transcription</keyword>
<dbReference type="RefSeq" id="WP_184652116.1">
    <property type="nucleotide sequence ID" value="NZ_JACHFR010000002.1"/>
</dbReference>
<accession>A0A840SET0</accession>
<dbReference type="AlphaFoldDB" id="A0A840SET0"/>
<dbReference type="PANTHER" id="PTHR32071">
    <property type="entry name" value="TRANSCRIPTIONAL REGULATORY PROTEIN"/>
    <property type="match status" value="1"/>
</dbReference>
<dbReference type="InterPro" id="IPR002078">
    <property type="entry name" value="Sigma_54_int"/>
</dbReference>
<dbReference type="SUPFAM" id="SSF52540">
    <property type="entry name" value="P-loop containing nucleoside triphosphate hydrolases"/>
    <property type="match status" value="1"/>
</dbReference>
<dbReference type="SMART" id="SM00382">
    <property type="entry name" value="AAA"/>
    <property type="match status" value="1"/>
</dbReference>
<feature type="domain" description="Sigma-54 factor interaction" evidence="5">
    <location>
        <begin position="105"/>
        <end position="313"/>
    </location>
</feature>
<dbReference type="CDD" id="cd00009">
    <property type="entry name" value="AAA"/>
    <property type="match status" value="1"/>
</dbReference>
<dbReference type="PROSITE" id="PS50045">
    <property type="entry name" value="SIGMA54_INTERACT_4"/>
    <property type="match status" value="1"/>
</dbReference>
<organism evidence="6 7">
    <name type="scientific">Treponema rectale</name>
    <dbReference type="NCBI Taxonomy" id="744512"/>
    <lineage>
        <taxon>Bacteria</taxon>
        <taxon>Pseudomonadati</taxon>
        <taxon>Spirochaetota</taxon>
        <taxon>Spirochaetia</taxon>
        <taxon>Spirochaetales</taxon>
        <taxon>Treponemataceae</taxon>
        <taxon>Treponema</taxon>
    </lineage>
</organism>
<evidence type="ECO:0000256" key="1">
    <source>
        <dbReference type="ARBA" id="ARBA00022741"/>
    </source>
</evidence>
<dbReference type="InterPro" id="IPR027417">
    <property type="entry name" value="P-loop_NTPase"/>
</dbReference>
<evidence type="ECO:0000256" key="2">
    <source>
        <dbReference type="ARBA" id="ARBA00022840"/>
    </source>
</evidence>
<evidence type="ECO:0000259" key="5">
    <source>
        <dbReference type="PROSITE" id="PS50045"/>
    </source>
</evidence>
<evidence type="ECO:0000313" key="7">
    <source>
        <dbReference type="Proteomes" id="UP000578697"/>
    </source>
</evidence>
<dbReference type="Pfam" id="PF25601">
    <property type="entry name" value="AAA_lid_14"/>
    <property type="match status" value="1"/>
</dbReference>
<dbReference type="EMBL" id="JACHFR010000002">
    <property type="protein sequence ID" value="MBB5218668.1"/>
    <property type="molecule type" value="Genomic_DNA"/>
</dbReference>
<keyword evidence="2" id="KW-0067">ATP-binding</keyword>
<dbReference type="Gene3D" id="1.10.8.60">
    <property type="match status" value="1"/>
</dbReference>
<evidence type="ECO:0000256" key="4">
    <source>
        <dbReference type="ARBA" id="ARBA00023163"/>
    </source>
</evidence>
<dbReference type="Pfam" id="PF00158">
    <property type="entry name" value="Sigma54_activat"/>
    <property type="match status" value="1"/>
</dbReference>
<dbReference type="Proteomes" id="UP000578697">
    <property type="component" value="Unassembled WGS sequence"/>
</dbReference>
<dbReference type="InterPro" id="IPR025944">
    <property type="entry name" value="Sigma_54_int_dom_CS"/>
</dbReference>
<protein>
    <submittedName>
        <fullName evidence="6">DNA-binding NtrC family response regulator</fullName>
    </submittedName>
</protein>
<dbReference type="GO" id="GO:0005524">
    <property type="term" value="F:ATP binding"/>
    <property type="evidence" value="ECO:0007669"/>
    <property type="project" value="UniProtKB-KW"/>
</dbReference>
<reference evidence="6 7" key="1">
    <citation type="submission" date="2020-08" db="EMBL/GenBank/DDBJ databases">
        <title>Genomic Encyclopedia of Type Strains, Phase IV (KMG-IV): sequencing the most valuable type-strain genomes for metagenomic binning, comparative biology and taxonomic classification.</title>
        <authorList>
            <person name="Goeker M."/>
        </authorList>
    </citation>
    <scope>NUCLEOTIDE SEQUENCE [LARGE SCALE GENOMIC DNA]</scope>
    <source>
        <strain evidence="6 7">DSM 103679</strain>
    </source>
</reference>
<dbReference type="GO" id="GO:0003677">
    <property type="term" value="F:DNA binding"/>
    <property type="evidence" value="ECO:0007669"/>
    <property type="project" value="UniProtKB-KW"/>
</dbReference>
<keyword evidence="7" id="KW-1185">Reference proteome</keyword>
<proteinExistence type="predicted"/>
<dbReference type="GO" id="GO:0006355">
    <property type="term" value="P:regulation of DNA-templated transcription"/>
    <property type="evidence" value="ECO:0007669"/>
    <property type="project" value="InterPro"/>
</dbReference>
<evidence type="ECO:0000256" key="3">
    <source>
        <dbReference type="ARBA" id="ARBA00023015"/>
    </source>
</evidence>
<comment type="caution">
    <text evidence="6">The sequence shown here is derived from an EMBL/GenBank/DDBJ whole genome shotgun (WGS) entry which is preliminary data.</text>
</comment>
<name>A0A840SET0_9SPIR</name>